<dbReference type="Gene3D" id="3.20.20.80">
    <property type="entry name" value="Glycosidases"/>
    <property type="match status" value="1"/>
</dbReference>
<dbReference type="Proteomes" id="UP001597414">
    <property type="component" value="Unassembled WGS sequence"/>
</dbReference>
<dbReference type="InterPro" id="IPR017853">
    <property type="entry name" value="GH"/>
</dbReference>
<name>A0ABW5BBA7_9BACT</name>
<gene>
    <name evidence="1" type="ORF">ACFSKV_13025</name>
</gene>
<evidence type="ECO:0008006" key="3">
    <source>
        <dbReference type="Google" id="ProtNLM"/>
    </source>
</evidence>
<sequence>MRFYPFILLALLFICCDKMEENKEIEKTFIKGVYGNPATLLKAGYRFDSLGMNAVFVRSISLNPEFYNTAKEQGMQVFVEFPTLNGKEYLKDNEDAWPIDEKGEPSPPADWFMGICPTHQGFKEYRSDQLKDILEVYKVDGIFLDYVHWHAQFETTEPILPETCFCDRCTGLFSEKINKKIPGNNIPQKASWILENEEKAWRNWRAGILNSWVEEMGKILKERQPESKLGIFYCSWFPTDYDSALYRNLGIDPVALAERADVLSPMLFHHMKGRPTSWVGEYVTWLGELLGKDFEKTVDAKVNRPKSEDLDHYNRNISSTLIWPIVQAHNNPGTVSPKEFRQVMLEGSKSPSSGIMMFSDQSLVEEPEKIKIMKELYLKSLK</sequence>
<dbReference type="EMBL" id="JBHUIV010000018">
    <property type="protein sequence ID" value="MFD2202491.1"/>
    <property type="molecule type" value="Genomic_DNA"/>
</dbReference>
<reference evidence="2" key="1">
    <citation type="journal article" date="2019" name="Int. J. Syst. Evol. Microbiol.">
        <title>The Global Catalogue of Microorganisms (GCM) 10K type strain sequencing project: providing services to taxonomists for standard genome sequencing and annotation.</title>
        <authorList>
            <consortium name="The Broad Institute Genomics Platform"/>
            <consortium name="The Broad Institute Genome Sequencing Center for Infectious Disease"/>
            <person name="Wu L."/>
            <person name="Ma J."/>
        </authorList>
    </citation>
    <scope>NUCLEOTIDE SEQUENCE [LARGE SCALE GENOMIC DNA]</scope>
    <source>
        <strain evidence="2">KCTC 19812</strain>
    </source>
</reference>
<protein>
    <recommendedName>
        <fullName evidence="3">Glycosyl hydrolase-like 10 domain-containing protein</fullName>
    </recommendedName>
</protein>
<evidence type="ECO:0000313" key="2">
    <source>
        <dbReference type="Proteomes" id="UP001597414"/>
    </source>
</evidence>
<dbReference type="SUPFAM" id="SSF51445">
    <property type="entry name" value="(Trans)glycosidases"/>
    <property type="match status" value="1"/>
</dbReference>
<keyword evidence="2" id="KW-1185">Reference proteome</keyword>
<evidence type="ECO:0000313" key="1">
    <source>
        <dbReference type="EMBL" id="MFD2202491.1"/>
    </source>
</evidence>
<accession>A0ABW5BBA7</accession>
<comment type="caution">
    <text evidence="1">The sequence shown here is derived from an EMBL/GenBank/DDBJ whole genome shotgun (WGS) entry which is preliminary data.</text>
</comment>
<dbReference type="RefSeq" id="WP_380803461.1">
    <property type="nucleotide sequence ID" value="NZ_JBHUIV010000018.1"/>
</dbReference>
<proteinExistence type="predicted"/>
<organism evidence="1 2">
    <name type="scientific">Shivajiella indica</name>
    <dbReference type="NCBI Taxonomy" id="872115"/>
    <lineage>
        <taxon>Bacteria</taxon>
        <taxon>Pseudomonadati</taxon>
        <taxon>Bacteroidota</taxon>
        <taxon>Cytophagia</taxon>
        <taxon>Cytophagales</taxon>
        <taxon>Cyclobacteriaceae</taxon>
        <taxon>Shivajiella</taxon>
    </lineage>
</organism>